<evidence type="ECO:0000313" key="16">
    <source>
        <dbReference type="EMBL" id="KKR50468.1"/>
    </source>
</evidence>
<name>A0A0G0RDH8_9BACT</name>
<evidence type="ECO:0000313" key="17">
    <source>
        <dbReference type="Proteomes" id="UP000034531"/>
    </source>
</evidence>
<evidence type="ECO:0000256" key="14">
    <source>
        <dbReference type="PIRSR" id="PIRSR001365-1"/>
    </source>
</evidence>
<evidence type="ECO:0000256" key="10">
    <source>
        <dbReference type="ARBA" id="ARBA00023270"/>
    </source>
</evidence>
<evidence type="ECO:0000256" key="1">
    <source>
        <dbReference type="ARBA" id="ARBA00003294"/>
    </source>
</evidence>
<evidence type="ECO:0000256" key="13">
    <source>
        <dbReference type="PIRNR" id="PIRNR001365"/>
    </source>
</evidence>
<feature type="active site" description="Proton donor/acceptor" evidence="12 14">
    <location>
        <position position="138"/>
    </location>
</feature>
<dbReference type="InterPro" id="IPR002220">
    <property type="entry name" value="DapA-like"/>
</dbReference>
<proteinExistence type="inferred from homology"/>
<feature type="active site" description="Schiff-base intermediate with substrate" evidence="12 14">
    <location>
        <position position="167"/>
    </location>
</feature>
<dbReference type="InterPro" id="IPR005263">
    <property type="entry name" value="DapA"/>
</dbReference>
<keyword evidence="6 12" id="KW-0028">Amino-acid biosynthesis</keyword>
<sequence>MKEADQFGRLHTAMVSPFGRNGELNVEQAERLATHLVDTGTTTVVVTGTTGESPTLTERERRILINAAQKGVGGRAKVIAGTGTNSTAQSIDLSRQAQAEGAQGLLLVTPYYNKPTQEGLFRHFAAIAEAVDLPLILYNVPSRTGVNLEARTVERLDREYGNIVGDKEAVGLKTEVKNGEDKITGEVQIALILENRTEGFEIWSGNDQDTLPMMRQGAYGVVSVASHLTGDLISRMINHHVVGEDEQAQQLHDRLMPLFEALFPPTSPEPSPASVKAMLNITGMEVGGLRLPLVEVPDSYKARLQVLLAEYDLTNGP</sequence>
<keyword evidence="5 12" id="KW-0963">Cytoplasm</keyword>
<accession>A0A0G0RDH8</accession>
<comment type="catalytic activity">
    <reaction evidence="11 12">
        <text>L-aspartate 4-semialdehyde + pyruvate = (2S,4S)-4-hydroxy-2,3,4,5-tetrahydrodipicolinate + H2O + H(+)</text>
        <dbReference type="Rhea" id="RHEA:34171"/>
        <dbReference type="ChEBI" id="CHEBI:15361"/>
        <dbReference type="ChEBI" id="CHEBI:15377"/>
        <dbReference type="ChEBI" id="CHEBI:15378"/>
        <dbReference type="ChEBI" id="CHEBI:67139"/>
        <dbReference type="ChEBI" id="CHEBI:537519"/>
        <dbReference type="EC" id="4.3.3.7"/>
    </reaction>
</comment>
<dbReference type="PRINTS" id="PR00146">
    <property type="entry name" value="DHPICSNTHASE"/>
</dbReference>
<feature type="binding site" evidence="12 15">
    <location>
        <position position="222"/>
    </location>
    <ligand>
        <name>pyruvate</name>
        <dbReference type="ChEBI" id="CHEBI:15361"/>
    </ligand>
</feature>
<evidence type="ECO:0000256" key="15">
    <source>
        <dbReference type="PIRSR" id="PIRSR001365-2"/>
    </source>
</evidence>
<dbReference type="Pfam" id="PF00701">
    <property type="entry name" value="DHDPS"/>
    <property type="match status" value="1"/>
</dbReference>
<dbReference type="EMBL" id="LBYI01000011">
    <property type="protein sequence ID" value="KKR50468.1"/>
    <property type="molecule type" value="Genomic_DNA"/>
</dbReference>
<evidence type="ECO:0000256" key="11">
    <source>
        <dbReference type="ARBA" id="ARBA00047836"/>
    </source>
</evidence>
<organism evidence="16 17">
    <name type="scientific">Candidatus Curtissbacteria bacterium GW2011_GWA1_40_16</name>
    <dbReference type="NCBI Taxonomy" id="1618405"/>
    <lineage>
        <taxon>Bacteria</taxon>
        <taxon>Candidatus Curtissiibacteriota</taxon>
    </lineage>
</organism>
<feature type="binding site" evidence="12 15">
    <location>
        <position position="50"/>
    </location>
    <ligand>
        <name>pyruvate</name>
        <dbReference type="ChEBI" id="CHEBI:15361"/>
    </ligand>
</feature>
<protein>
    <recommendedName>
        <fullName evidence="4 12">4-hydroxy-tetrahydrodipicolinate synthase</fullName>
        <shortName evidence="12">HTPA synthase</shortName>
        <ecNumber evidence="4 12">4.3.3.7</ecNumber>
    </recommendedName>
</protein>
<evidence type="ECO:0000256" key="9">
    <source>
        <dbReference type="ARBA" id="ARBA00023239"/>
    </source>
</evidence>
<comment type="function">
    <text evidence="1 12">Catalyzes the condensation of (S)-aspartate-beta-semialdehyde [(S)-ASA] and pyruvate to 4-hydroxy-tetrahydrodipicolinate (HTPA).</text>
</comment>
<dbReference type="Proteomes" id="UP000034531">
    <property type="component" value="Unassembled WGS sequence"/>
</dbReference>
<dbReference type="CDD" id="cd00950">
    <property type="entry name" value="DHDPS"/>
    <property type="match status" value="1"/>
</dbReference>
<comment type="caution">
    <text evidence="16">The sequence shown here is derived from an EMBL/GenBank/DDBJ whole genome shotgun (WGS) entry which is preliminary data.</text>
</comment>
<dbReference type="InterPro" id="IPR013785">
    <property type="entry name" value="Aldolase_TIM"/>
</dbReference>
<dbReference type="AlphaFoldDB" id="A0A0G0RDH8"/>
<dbReference type="GO" id="GO:0005829">
    <property type="term" value="C:cytosol"/>
    <property type="evidence" value="ECO:0007669"/>
    <property type="project" value="TreeGrafter"/>
</dbReference>
<keyword evidence="7 12" id="KW-0220">Diaminopimelate biosynthesis</keyword>
<evidence type="ECO:0000256" key="2">
    <source>
        <dbReference type="ARBA" id="ARBA00005120"/>
    </source>
</evidence>
<evidence type="ECO:0000256" key="12">
    <source>
        <dbReference type="HAMAP-Rule" id="MF_00418"/>
    </source>
</evidence>
<comment type="subunit">
    <text evidence="12">Homotetramer; dimer of dimers.</text>
</comment>
<dbReference type="GO" id="GO:0008840">
    <property type="term" value="F:4-hydroxy-tetrahydrodipicolinate synthase activity"/>
    <property type="evidence" value="ECO:0007669"/>
    <property type="project" value="UniProtKB-UniRule"/>
</dbReference>
<evidence type="ECO:0000256" key="3">
    <source>
        <dbReference type="ARBA" id="ARBA00007592"/>
    </source>
</evidence>
<dbReference type="SUPFAM" id="SSF51569">
    <property type="entry name" value="Aldolase"/>
    <property type="match status" value="1"/>
</dbReference>
<dbReference type="UniPathway" id="UPA00034">
    <property type="reaction ID" value="UER00017"/>
</dbReference>
<dbReference type="NCBIfam" id="TIGR00674">
    <property type="entry name" value="dapA"/>
    <property type="match status" value="1"/>
</dbReference>
<dbReference type="PIRSF" id="PIRSF001365">
    <property type="entry name" value="DHDPS"/>
    <property type="match status" value="1"/>
</dbReference>
<keyword evidence="9 12" id="KW-0456">Lyase</keyword>
<evidence type="ECO:0000256" key="5">
    <source>
        <dbReference type="ARBA" id="ARBA00022490"/>
    </source>
</evidence>
<comment type="subcellular location">
    <subcellularLocation>
        <location evidence="12">Cytoplasm</location>
    </subcellularLocation>
</comment>
<evidence type="ECO:0000256" key="6">
    <source>
        <dbReference type="ARBA" id="ARBA00022605"/>
    </source>
</evidence>
<dbReference type="PATRIC" id="fig|1618405.3.peg.529"/>
<dbReference type="Gene3D" id="3.20.20.70">
    <property type="entry name" value="Aldolase class I"/>
    <property type="match status" value="1"/>
</dbReference>
<evidence type="ECO:0000256" key="7">
    <source>
        <dbReference type="ARBA" id="ARBA00022915"/>
    </source>
</evidence>
<comment type="pathway">
    <text evidence="2 12">Amino-acid biosynthesis; L-lysine biosynthesis via DAP pathway; (S)-tetrahydrodipicolinate from L-aspartate: step 3/4.</text>
</comment>
<feature type="site" description="Part of a proton relay during catalysis" evidence="12">
    <location>
        <position position="49"/>
    </location>
</feature>
<gene>
    <name evidence="12" type="primary">dapA</name>
    <name evidence="16" type="ORF">UT84_C0011G0014</name>
</gene>
<keyword evidence="10 12" id="KW-0704">Schiff base</keyword>
<dbReference type="EC" id="4.3.3.7" evidence="4 12"/>
<feature type="site" description="Part of a proton relay during catalysis" evidence="12">
    <location>
        <position position="112"/>
    </location>
</feature>
<dbReference type="HAMAP" id="MF_00418">
    <property type="entry name" value="DapA"/>
    <property type="match status" value="1"/>
</dbReference>
<reference evidence="16 17" key="1">
    <citation type="journal article" date="2015" name="Nature">
        <title>rRNA introns, odd ribosomes, and small enigmatic genomes across a large radiation of phyla.</title>
        <authorList>
            <person name="Brown C.T."/>
            <person name="Hug L.A."/>
            <person name="Thomas B.C."/>
            <person name="Sharon I."/>
            <person name="Castelle C.J."/>
            <person name="Singh A."/>
            <person name="Wilkins M.J."/>
            <person name="Williams K.H."/>
            <person name="Banfield J.F."/>
        </authorList>
    </citation>
    <scope>NUCLEOTIDE SEQUENCE [LARGE SCALE GENOMIC DNA]</scope>
</reference>
<dbReference type="SMART" id="SM01130">
    <property type="entry name" value="DHDPS"/>
    <property type="match status" value="1"/>
</dbReference>
<dbReference type="GO" id="GO:0009089">
    <property type="term" value="P:lysine biosynthetic process via diaminopimelate"/>
    <property type="evidence" value="ECO:0007669"/>
    <property type="project" value="UniProtKB-UniRule"/>
</dbReference>
<dbReference type="GO" id="GO:0019877">
    <property type="term" value="P:diaminopimelate biosynthetic process"/>
    <property type="evidence" value="ECO:0007669"/>
    <property type="project" value="UniProtKB-UniRule"/>
</dbReference>
<evidence type="ECO:0000256" key="8">
    <source>
        <dbReference type="ARBA" id="ARBA00023154"/>
    </source>
</evidence>
<comment type="caution">
    <text evidence="12">Was originally thought to be a dihydrodipicolinate synthase (DHDPS), catalyzing the condensation of (S)-aspartate-beta-semialdehyde [(S)-ASA] and pyruvate to dihydrodipicolinate (DHDP). However, it was shown in E.coli that the product of the enzymatic reaction is not dihydrodipicolinate but in fact (4S)-4-hydroxy-2,3,4,5-tetrahydro-(2S)-dipicolinic acid (HTPA), and that the consecutive dehydration reaction leading to DHDP is not spontaneous but catalyzed by DapB.</text>
</comment>
<dbReference type="PANTHER" id="PTHR12128:SF66">
    <property type="entry name" value="4-HYDROXY-2-OXOGLUTARATE ALDOLASE, MITOCHONDRIAL"/>
    <property type="match status" value="1"/>
</dbReference>
<dbReference type="PANTHER" id="PTHR12128">
    <property type="entry name" value="DIHYDRODIPICOLINATE SYNTHASE"/>
    <property type="match status" value="1"/>
</dbReference>
<comment type="similarity">
    <text evidence="3 12 13">Belongs to the DapA family.</text>
</comment>
<keyword evidence="8 12" id="KW-0457">Lysine biosynthesis</keyword>
<evidence type="ECO:0000256" key="4">
    <source>
        <dbReference type="ARBA" id="ARBA00012086"/>
    </source>
</evidence>